<dbReference type="CDD" id="cd03221">
    <property type="entry name" value="ABCF_EF-3"/>
    <property type="match status" value="2"/>
</dbReference>
<dbReference type="PROSITE" id="PS50893">
    <property type="entry name" value="ABC_TRANSPORTER_2"/>
    <property type="match status" value="2"/>
</dbReference>
<dbReference type="InterPro" id="IPR051309">
    <property type="entry name" value="ABCF_ATPase"/>
</dbReference>
<evidence type="ECO:0000313" key="4">
    <source>
        <dbReference type="EMBL" id="KOO25295.1"/>
    </source>
</evidence>
<dbReference type="OrthoDB" id="6500128at2759"/>
<name>A0A0M0JFR7_9EUKA</name>
<dbReference type="PANTHER" id="PTHR42855">
    <property type="entry name" value="ABC TRANSPORTER ATP-BINDING SUBUNIT"/>
    <property type="match status" value="1"/>
</dbReference>
<dbReference type="InterPro" id="IPR017871">
    <property type="entry name" value="ABC_transporter-like_CS"/>
</dbReference>
<dbReference type="SUPFAM" id="SSF52540">
    <property type="entry name" value="P-loop containing nucleoside triphosphate hydrolases"/>
    <property type="match status" value="2"/>
</dbReference>
<evidence type="ECO:0000259" key="3">
    <source>
        <dbReference type="PROSITE" id="PS50893"/>
    </source>
</evidence>
<keyword evidence="5" id="KW-1185">Reference proteome</keyword>
<feature type="domain" description="ABC transporter" evidence="3">
    <location>
        <begin position="339"/>
        <end position="561"/>
    </location>
</feature>
<keyword evidence="1" id="KW-0547">Nucleotide-binding</keyword>
<dbReference type="Pfam" id="PF12848">
    <property type="entry name" value="ABC_tran_Xtn"/>
    <property type="match status" value="1"/>
</dbReference>
<sequence>MQQQSATPTPLAEGGAALLTADAISLSYAESFIFKDISFAIARGAKLALVGANGAGKSSLLKVLCGKLQPDTGSVDIARGVRSAYVEQEPSLPPGAPAADFIFSSDAPFARALAEYRAAVQAVDDGESDASERVGRAAAAMDKADAWGIEEEMQRLCATLEVDHLLSRDASSLSGGERKRVALAAALLSQPDLLLLDEPTNHLDIGAIRFLEGEIAARSLTALIVTHDRSFLSATCNEVLELSRTEVHRHRGDYEAFLASKQARLEAEGAATAAARNKLKTELAWVRKQPQGRQAKSKSRVDAFQQLSSRVAVGTAALKDGGSVSLGGASMQRLGGKLLTCHRIAVDAPGGDGRRVVNGFEYEFGRKDRIGVVGPNGAGKSTLLQALQGHLPLLDGHIECGETVRFGHYEQRGLETDLPVELTVLAFVQEAVARAPGGGVSADADEKAATSLLSKFLFPPKRWYDRVAKLSGGERRRLQMLRVLALQPNFLLLDEPTNDLDLDTIGVLEDFLVNEYLGVLLIVSHDRFFLDKTVDHLFVLPGDGVGEVRDWQGTFSDYVLF</sequence>
<dbReference type="InterPro" id="IPR032781">
    <property type="entry name" value="ABC_tran_Xtn"/>
</dbReference>
<dbReference type="Pfam" id="PF00005">
    <property type="entry name" value="ABC_tran"/>
    <property type="match status" value="2"/>
</dbReference>
<protein>
    <submittedName>
        <fullName evidence="4">ABC transporter related protein</fullName>
    </submittedName>
</protein>
<dbReference type="Proteomes" id="UP000037460">
    <property type="component" value="Unassembled WGS sequence"/>
</dbReference>
<feature type="domain" description="ABC transporter" evidence="3">
    <location>
        <begin position="19"/>
        <end position="269"/>
    </location>
</feature>
<dbReference type="PROSITE" id="PS00211">
    <property type="entry name" value="ABC_TRANSPORTER_1"/>
    <property type="match status" value="2"/>
</dbReference>
<dbReference type="InterPro" id="IPR003439">
    <property type="entry name" value="ABC_transporter-like_ATP-bd"/>
</dbReference>
<evidence type="ECO:0000313" key="5">
    <source>
        <dbReference type="Proteomes" id="UP000037460"/>
    </source>
</evidence>
<dbReference type="EMBL" id="JWZX01002995">
    <property type="protein sequence ID" value="KOO25295.1"/>
    <property type="molecule type" value="Genomic_DNA"/>
</dbReference>
<dbReference type="Gene3D" id="3.40.50.300">
    <property type="entry name" value="P-loop containing nucleotide triphosphate hydrolases"/>
    <property type="match status" value="2"/>
</dbReference>
<feature type="non-terminal residue" evidence="4">
    <location>
        <position position="561"/>
    </location>
</feature>
<evidence type="ECO:0000256" key="2">
    <source>
        <dbReference type="ARBA" id="ARBA00022840"/>
    </source>
</evidence>
<gene>
    <name evidence="4" type="ORF">Ctob_009514</name>
</gene>
<dbReference type="InterPro" id="IPR003593">
    <property type="entry name" value="AAA+_ATPase"/>
</dbReference>
<keyword evidence="2" id="KW-0067">ATP-binding</keyword>
<evidence type="ECO:0000256" key="1">
    <source>
        <dbReference type="ARBA" id="ARBA00022741"/>
    </source>
</evidence>
<comment type="caution">
    <text evidence="4">The sequence shown here is derived from an EMBL/GenBank/DDBJ whole genome shotgun (WGS) entry which is preliminary data.</text>
</comment>
<accession>A0A0M0JFR7</accession>
<dbReference type="GO" id="GO:0016887">
    <property type="term" value="F:ATP hydrolysis activity"/>
    <property type="evidence" value="ECO:0007669"/>
    <property type="project" value="InterPro"/>
</dbReference>
<dbReference type="SMART" id="SM00382">
    <property type="entry name" value="AAA"/>
    <property type="match status" value="2"/>
</dbReference>
<reference evidence="5" key="1">
    <citation type="journal article" date="2015" name="PLoS Genet.">
        <title>Genome Sequence and Transcriptome Analyses of Chrysochromulina tobin: Metabolic Tools for Enhanced Algal Fitness in the Prominent Order Prymnesiales (Haptophyceae).</title>
        <authorList>
            <person name="Hovde B.T."/>
            <person name="Deodato C.R."/>
            <person name="Hunsperger H.M."/>
            <person name="Ryken S.A."/>
            <person name="Yost W."/>
            <person name="Jha R.K."/>
            <person name="Patterson J."/>
            <person name="Monnat R.J. Jr."/>
            <person name="Barlow S.B."/>
            <person name="Starkenburg S.R."/>
            <person name="Cattolico R.A."/>
        </authorList>
    </citation>
    <scope>NUCLEOTIDE SEQUENCE</scope>
    <source>
        <strain evidence="5">CCMP291</strain>
    </source>
</reference>
<dbReference type="AlphaFoldDB" id="A0A0M0JFR7"/>
<dbReference type="PANTHER" id="PTHR42855:SF1">
    <property type="entry name" value="ABC TRANSPORTER DOMAIN-CONTAINING PROTEIN"/>
    <property type="match status" value="1"/>
</dbReference>
<dbReference type="InterPro" id="IPR027417">
    <property type="entry name" value="P-loop_NTPase"/>
</dbReference>
<dbReference type="GO" id="GO:0005524">
    <property type="term" value="F:ATP binding"/>
    <property type="evidence" value="ECO:0007669"/>
    <property type="project" value="UniProtKB-KW"/>
</dbReference>
<organism evidence="4 5">
    <name type="scientific">Chrysochromulina tobinii</name>
    <dbReference type="NCBI Taxonomy" id="1460289"/>
    <lineage>
        <taxon>Eukaryota</taxon>
        <taxon>Haptista</taxon>
        <taxon>Haptophyta</taxon>
        <taxon>Prymnesiophyceae</taxon>
        <taxon>Prymnesiales</taxon>
        <taxon>Chrysochromulinaceae</taxon>
        <taxon>Chrysochromulina</taxon>
    </lineage>
</organism>
<proteinExistence type="predicted"/>
<dbReference type="FunFam" id="3.40.50.300:FF:000011">
    <property type="entry name" value="Putative ABC transporter ATP-binding component"/>
    <property type="match status" value="1"/>
</dbReference>